<sequence>MGSCVSILHPVDDTDAEKNVIKKPKSTTGKPNRDKFTKPGLARVNSSTANRSSKTGTTEDIQYNGGNIQIIDEMADESEMSHHNEIVSVHARNNVSTTKIANGMLSNMGVGKASITLWESEQVLDAANVGDQENKEMGIEPIDTDTIDEPDLFYFSEELLEFSTFWK</sequence>
<dbReference type="Proteomes" id="UP000023152">
    <property type="component" value="Unassembled WGS sequence"/>
</dbReference>
<evidence type="ECO:0000313" key="3">
    <source>
        <dbReference type="Proteomes" id="UP000023152"/>
    </source>
</evidence>
<accession>X6M9E3</accession>
<dbReference type="EMBL" id="ASPP01023328">
    <property type="protein sequence ID" value="ETO10623.1"/>
    <property type="molecule type" value="Genomic_DNA"/>
</dbReference>
<feature type="region of interest" description="Disordered" evidence="1">
    <location>
        <begin position="1"/>
        <end position="61"/>
    </location>
</feature>
<feature type="compositionally biased region" description="Basic and acidic residues" evidence="1">
    <location>
        <begin position="10"/>
        <end position="20"/>
    </location>
</feature>
<gene>
    <name evidence="2" type="ORF">RFI_26754</name>
</gene>
<organism evidence="2 3">
    <name type="scientific">Reticulomyxa filosa</name>
    <dbReference type="NCBI Taxonomy" id="46433"/>
    <lineage>
        <taxon>Eukaryota</taxon>
        <taxon>Sar</taxon>
        <taxon>Rhizaria</taxon>
        <taxon>Retaria</taxon>
        <taxon>Foraminifera</taxon>
        <taxon>Monothalamids</taxon>
        <taxon>Reticulomyxidae</taxon>
        <taxon>Reticulomyxa</taxon>
    </lineage>
</organism>
<feature type="compositionally biased region" description="Polar residues" evidence="1">
    <location>
        <begin position="44"/>
        <end position="61"/>
    </location>
</feature>
<feature type="non-terminal residue" evidence="2">
    <location>
        <position position="167"/>
    </location>
</feature>
<reference evidence="2 3" key="1">
    <citation type="journal article" date="2013" name="Curr. Biol.">
        <title>The Genome of the Foraminiferan Reticulomyxa filosa.</title>
        <authorList>
            <person name="Glockner G."/>
            <person name="Hulsmann N."/>
            <person name="Schleicher M."/>
            <person name="Noegel A.A."/>
            <person name="Eichinger L."/>
            <person name="Gallinger C."/>
            <person name="Pawlowski J."/>
            <person name="Sierra R."/>
            <person name="Euteneuer U."/>
            <person name="Pillet L."/>
            <person name="Moustafa A."/>
            <person name="Platzer M."/>
            <person name="Groth M."/>
            <person name="Szafranski K."/>
            <person name="Schliwa M."/>
        </authorList>
    </citation>
    <scope>NUCLEOTIDE SEQUENCE [LARGE SCALE GENOMIC DNA]</scope>
</reference>
<evidence type="ECO:0000313" key="2">
    <source>
        <dbReference type="EMBL" id="ETO10623.1"/>
    </source>
</evidence>
<dbReference type="AlphaFoldDB" id="X6M9E3"/>
<comment type="caution">
    <text evidence="2">The sequence shown here is derived from an EMBL/GenBank/DDBJ whole genome shotgun (WGS) entry which is preliminary data.</text>
</comment>
<keyword evidence="3" id="KW-1185">Reference proteome</keyword>
<evidence type="ECO:0000256" key="1">
    <source>
        <dbReference type="SAM" id="MobiDB-lite"/>
    </source>
</evidence>
<proteinExistence type="predicted"/>
<name>X6M9E3_RETFI</name>
<protein>
    <submittedName>
        <fullName evidence="2">Uncharacterized protein</fullName>
    </submittedName>
</protein>